<evidence type="ECO:0000313" key="3">
    <source>
        <dbReference type="EMBL" id="SNY63002.1"/>
    </source>
</evidence>
<dbReference type="Proteomes" id="UP000219612">
    <property type="component" value="Unassembled WGS sequence"/>
</dbReference>
<feature type="region of interest" description="Disordered" evidence="1">
    <location>
        <begin position="65"/>
        <end position="120"/>
    </location>
</feature>
<evidence type="ECO:0000256" key="2">
    <source>
        <dbReference type="SAM" id="Phobius"/>
    </source>
</evidence>
<organism evidence="3 4">
    <name type="scientific">Paractinoplanes atraurantiacus</name>
    <dbReference type="NCBI Taxonomy" id="1036182"/>
    <lineage>
        <taxon>Bacteria</taxon>
        <taxon>Bacillati</taxon>
        <taxon>Actinomycetota</taxon>
        <taxon>Actinomycetes</taxon>
        <taxon>Micromonosporales</taxon>
        <taxon>Micromonosporaceae</taxon>
        <taxon>Paractinoplanes</taxon>
    </lineage>
</organism>
<feature type="region of interest" description="Disordered" evidence="1">
    <location>
        <begin position="156"/>
        <end position="177"/>
    </location>
</feature>
<dbReference type="RefSeq" id="WP_097326830.1">
    <property type="nucleotide sequence ID" value="NZ_OBDY01000024.1"/>
</dbReference>
<keyword evidence="2" id="KW-0812">Transmembrane</keyword>
<evidence type="ECO:0000256" key="1">
    <source>
        <dbReference type="SAM" id="MobiDB-lite"/>
    </source>
</evidence>
<keyword evidence="2" id="KW-1133">Transmembrane helix</keyword>
<feature type="compositionally biased region" description="Polar residues" evidence="1">
    <location>
        <begin position="98"/>
        <end position="120"/>
    </location>
</feature>
<dbReference type="EMBL" id="OBDY01000024">
    <property type="protein sequence ID" value="SNY63002.1"/>
    <property type="molecule type" value="Genomic_DNA"/>
</dbReference>
<reference evidence="3 4" key="1">
    <citation type="submission" date="2017-09" db="EMBL/GenBank/DDBJ databases">
        <authorList>
            <person name="Ehlers B."/>
            <person name="Leendertz F.H."/>
        </authorList>
    </citation>
    <scope>NUCLEOTIDE SEQUENCE [LARGE SCALE GENOMIC DNA]</scope>
    <source>
        <strain evidence="3 4">CGMCC 4.6857</strain>
    </source>
</reference>
<dbReference type="AlphaFoldDB" id="A0A285JRS7"/>
<name>A0A285JRS7_9ACTN</name>
<sequence>MTAQHPYGQTTVPPATPPRRPRSTGRFLAIGLASIAVVLALVAVGLSWVAAGRAGDALDQVAALPTGPAPAPATTEPAADPTTETPVATEPAEDPATGSTEEPTLNPNTEFTSNYTSQTLRMPSKCNDDVYIDLDEPRVGSDYQRAELTYSRSCSASQGPQFTLSQGSRGSEVESTTVTPAECVDRIRTSPLLSGTNQPLKRGQVFCVNTSLSEATSTAQTWKMALLSVSAVGQDGAVTFKVSAWDIPR</sequence>
<gene>
    <name evidence="3" type="ORF">SAMN05421748_124154</name>
</gene>
<accession>A0A285JRS7</accession>
<dbReference type="OrthoDB" id="3298053at2"/>
<protein>
    <submittedName>
        <fullName evidence="3">Uncharacterized protein</fullName>
    </submittedName>
</protein>
<proteinExistence type="predicted"/>
<feature type="region of interest" description="Disordered" evidence="1">
    <location>
        <begin position="1"/>
        <end position="22"/>
    </location>
</feature>
<evidence type="ECO:0000313" key="4">
    <source>
        <dbReference type="Proteomes" id="UP000219612"/>
    </source>
</evidence>
<feature type="transmembrane region" description="Helical" evidence="2">
    <location>
        <begin position="27"/>
        <end position="51"/>
    </location>
</feature>
<feature type="compositionally biased region" description="Low complexity" evidence="1">
    <location>
        <begin position="65"/>
        <end position="97"/>
    </location>
</feature>
<keyword evidence="2" id="KW-0472">Membrane</keyword>
<keyword evidence="4" id="KW-1185">Reference proteome</keyword>